<dbReference type="Pfam" id="PF01578">
    <property type="entry name" value="Cytochrom_C_asm"/>
    <property type="match status" value="1"/>
</dbReference>
<sequence length="229" mass="25657">MTQESDKKHLIAGIGVFALLAVSWVWALKFTPPEEHMGEVYRIIYLHVPSAFAAFFSSFVLLVVSIWALVKKQSGAPLVAKASAEVGLIFTILTLATGSIWGRPTWGVWWDWDARLTTTLILALLYCGYLILYSSLHPGPQRNKICAALGILIAADVPIIYKSVTWWRTLHQPPTIMRRGDSTMAPEMLSALLFALAVMILVGGFLVYQRYKNLMISEELERLSYEQTP</sequence>
<keyword evidence="5 9" id="KW-0812">Transmembrane</keyword>
<dbReference type="OrthoDB" id="9778550at2"/>
<proteinExistence type="inferred from homology"/>
<evidence type="ECO:0000259" key="10">
    <source>
        <dbReference type="Pfam" id="PF01578"/>
    </source>
</evidence>
<dbReference type="InterPro" id="IPR003557">
    <property type="entry name" value="Cyt_c_biogenesis_CcmC"/>
</dbReference>
<evidence type="ECO:0000256" key="8">
    <source>
        <dbReference type="ARBA" id="ARBA00023136"/>
    </source>
</evidence>
<dbReference type="PRINTS" id="PR01386">
    <property type="entry name" value="CCMCBIOGNSIS"/>
</dbReference>
<dbReference type="PANTHER" id="PTHR30071:SF1">
    <property type="entry name" value="CYTOCHROME B_B6 PROTEIN-RELATED"/>
    <property type="match status" value="1"/>
</dbReference>
<evidence type="ECO:0000256" key="1">
    <source>
        <dbReference type="ARBA" id="ARBA00002442"/>
    </source>
</evidence>
<evidence type="ECO:0000256" key="4">
    <source>
        <dbReference type="ARBA" id="ARBA00016463"/>
    </source>
</evidence>
<gene>
    <name evidence="11" type="ORF">SAMN06296036_109119</name>
</gene>
<feature type="domain" description="Cytochrome c assembly protein" evidence="10">
    <location>
        <begin position="15"/>
        <end position="171"/>
    </location>
</feature>
<dbReference type="GO" id="GO:0015232">
    <property type="term" value="F:heme transmembrane transporter activity"/>
    <property type="evidence" value="ECO:0007669"/>
    <property type="project" value="InterPro"/>
</dbReference>
<reference evidence="12" key="1">
    <citation type="submission" date="2017-04" db="EMBL/GenBank/DDBJ databases">
        <authorList>
            <person name="Varghese N."/>
            <person name="Submissions S."/>
        </authorList>
    </citation>
    <scope>NUCLEOTIDE SEQUENCE [LARGE SCALE GENOMIC DNA]</scope>
    <source>
        <strain evidence="12">RKEM611</strain>
    </source>
</reference>
<evidence type="ECO:0000256" key="6">
    <source>
        <dbReference type="ARBA" id="ARBA00022748"/>
    </source>
</evidence>
<evidence type="ECO:0000256" key="7">
    <source>
        <dbReference type="ARBA" id="ARBA00022989"/>
    </source>
</evidence>
<feature type="transmembrane region" description="Helical" evidence="9">
    <location>
        <begin position="145"/>
        <end position="168"/>
    </location>
</feature>
<evidence type="ECO:0000256" key="2">
    <source>
        <dbReference type="ARBA" id="ARBA00004141"/>
    </source>
</evidence>
<comment type="function">
    <text evidence="1">Required for the export of heme to the periplasm for the biogenesis of c-type cytochromes.</text>
</comment>
<dbReference type="GO" id="GO:0017004">
    <property type="term" value="P:cytochrome complex assembly"/>
    <property type="evidence" value="ECO:0007669"/>
    <property type="project" value="UniProtKB-KW"/>
</dbReference>
<name>A0A1Y6C0R8_9BACT</name>
<dbReference type="Proteomes" id="UP000192907">
    <property type="component" value="Unassembled WGS sequence"/>
</dbReference>
<keyword evidence="6" id="KW-0201">Cytochrome c-type biogenesis</keyword>
<evidence type="ECO:0000256" key="9">
    <source>
        <dbReference type="SAM" id="Phobius"/>
    </source>
</evidence>
<evidence type="ECO:0000256" key="3">
    <source>
        <dbReference type="ARBA" id="ARBA00005840"/>
    </source>
</evidence>
<comment type="similarity">
    <text evidence="3">Belongs to the CcmC/CycZ/HelC family.</text>
</comment>
<feature type="transmembrane region" description="Helical" evidence="9">
    <location>
        <begin position="43"/>
        <end position="70"/>
    </location>
</feature>
<dbReference type="EMBL" id="FWZT01000009">
    <property type="protein sequence ID" value="SMF29608.1"/>
    <property type="molecule type" value="Genomic_DNA"/>
</dbReference>
<feature type="transmembrane region" description="Helical" evidence="9">
    <location>
        <begin position="188"/>
        <end position="208"/>
    </location>
</feature>
<comment type="subcellular location">
    <subcellularLocation>
        <location evidence="2">Membrane</location>
        <topology evidence="2">Multi-pass membrane protein</topology>
    </subcellularLocation>
</comment>
<dbReference type="PANTHER" id="PTHR30071">
    <property type="entry name" value="HEME EXPORTER PROTEIN C"/>
    <property type="match status" value="1"/>
</dbReference>
<dbReference type="InterPro" id="IPR002541">
    <property type="entry name" value="Cyt_c_assembly"/>
</dbReference>
<accession>A0A1Y6C0R8</accession>
<dbReference type="InterPro" id="IPR045062">
    <property type="entry name" value="Cyt_c_biogenesis_CcsA/CcmC"/>
</dbReference>
<dbReference type="GO" id="GO:0020037">
    <property type="term" value="F:heme binding"/>
    <property type="evidence" value="ECO:0007669"/>
    <property type="project" value="InterPro"/>
</dbReference>
<evidence type="ECO:0000256" key="5">
    <source>
        <dbReference type="ARBA" id="ARBA00022692"/>
    </source>
</evidence>
<feature type="transmembrane region" description="Helical" evidence="9">
    <location>
        <begin position="114"/>
        <end position="133"/>
    </location>
</feature>
<keyword evidence="7 9" id="KW-1133">Transmembrane helix</keyword>
<feature type="transmembrane region" description="Helical" evidence="9">
    <location>
        <begin position="82"/>
        <end position="102"/>
    </location>
</feature>
<dbReference type="STRING" id="1513793.SAMN06296036_109119"/>
<dbReference type="AlphaFoldDB" id="A0A1Y6C0R8"/>
<evidence type="ECO:0000313" key="12">
    <source>
        <dbReference type="Proteomes" id="UP000192907"/>
    </source>
</evidence>
<organism evidence="11 12">
    <name type="scientific">Pseudobacteriovorax antillogorgiicola</name>
    <dbReference type="NCBI Taxonomy" id="1513793"/>
    <lineage>
        <taxon>Bacteria</taxon>
        <taxon>Pseudomonadati</taxon>
        <taxon>Bdellovibrionota</taxon>
        <taxon>Oligoflexia</taxon>
        <taxon>Oligoflexales</taxon>
        <taxon>Pseudobacteriovoracaceae</taxon>
        <taxon>Pseudobacteriovorax</taxon>
    </lineage>
</organism>
<dbReference type="GO" id="GO:0005886">
    <property type="term" value="C:plasma membrane"/>
    <property type="evidence" value="ECO:0007669"/>
    <property type="project" value="TreeGrafter"/>
</dbReference>
<protein>
    <recommendedName>
        <fullName evidence="4">Heme exporter protein C</fullName>
    </recommendedName>
</protein>
<keyword evidence="12" id="KW-1185">Reference proteome</keyword>
<keyword evidence="8 9" id="KW-0472">Membrane</keyword>
<dbReference type="RefSeq" id="WP_132319310.1">
    <property type="nucleotide sequence ID" value="NZ_FWZT01000009.1"/>
</dbReference>
<evidence type="ECO:0000313" key="11">
    <source>
        <dbReference type="EMBL" id="SMF29608.1"/>
    </source>
</evidence>